<evidence type="ECO:0000256" key="1">
    <source>
        <dbReference type="SAM" id="Phobius"/>
    </source>
</evidence>
<gene>
    <name evidence="3" type="ORF">pdam_00020763</name>
</gene>
<dbReference type="OrthoDB" id="5953378at2759"/>
<proteinExistence type="predicted"/>
<reference evidence="3 4" key="1">
    <citation type="journal article" date="2018" name="Sci. Rep.">
        <title>Comparative analysis of the Pocillopora damicornis genome highlights role of immune system in coral evolution.</title>
        <authorList>
            <person name="Cunning R."/>
            <person name="Bay R.A."/>
            <person name="Gillette P."/>
            <person name="Baker A.C."/>
            <person name="Traylor-Knowles N."/>
        </authorList>
    </citation>
    <scope>NUCLEOTIDE SEQUENCE [LARGE SCALE GENOMIC DNA]</scope>
    <source>
        <strain evidence="3">RSMAS</strain>
        <tissue evidence="3">Whole animal</tissue>
    </source>
</reference>
<keyword evidence="1" id="KW-1133">Transmembrane helix</keyword>
<dbReference type="SUPFAM" id="SSF50370">
    <property type="entry name" value="Ricin B-like lectins"/>
    <property type="match status" value="1"/>
</dbReference>
<dbReference type="EMBL" id="RCHS01001537">
    <property type="protein sequence ID" value="RMX52985.1"/>
    <property type="molecule type" value="Genomic_DNA"/>
</dbReference>
<dbReference type="Pfam" id="PF00652">
    <property type="entry name" value="Ricin_B_lectin"/>
    <property type="match status" value="1"/>
</dbReference>
<dbReference type="SMART" id="SM00458">
    <property type="entry name" value="RICIN"/>
    <property type="match status" value="1"/>
</dbReference>
<dbReference type="Proteomes" id="UP000275408">
    <property type="component" value="Unassembled WGS sequence"/>
</dbReference>
<comment type="caution">
    <text evidence="3">The sequence shown here is derived from an EMBL/GenBank/DDBJ whole genome shotgun (WGS) entry which is preliminary data.</text>
</comment>
<dbReference type="Gene3D" id="2.80.10.50">
    <property type="match status" value="1"/>
</dbReference>
<dbReference type="InterPro" id="IPR035992">
    <property type="entry name" value="Ricin_B-like_lectins"/>
</dbReference>
<evidence type="ECO:0000313" key="4">
    <source>
        <dbReference type="Proteomes" id="UP000275408"/>
    </source>
</evidence>
<feature type="domain" description="Ricin B lectin" evidence="2">
    <location>
        <begin position="130"/>
        <end position="255"/>
    </location>
</feature>
<evidence type="ECO:0000259" key="2">
    <source>
        <dbReference type="SMART" id="SM00458"/>
    </source>
</evidence>
<organism evidence="3 4">
    <name type="scientific">Pocillopora damicornis</name>
    <name type="common">Cauliflower coral</name>
    <name type="synonym">Millepora damicornis</name>
    <dbReference type="NCBI Taxonomy" id="46731"/>
    <lineage>
        <taxon>Eukaryota</taxon>
        <taxon>Metazoa</taxon>
        <taxon>Cnidaria</taxon>
        <taxon>Anthozoa</taxon>
        <taxon>Hexacorallia</taxon>
        <taxon>Scleractinia</taxon>
        <taxon>Astrocoeniina</taxon>
        <taxon>Pocilloporidae</taxon>
        <taxon>Pocillopora</taxon>
    </lineage>
</organism>
<protein>
    <recommendedName>
        <fullName evidence="2">Ricin B lectin domain-containing protein</fullName>
    </recommendedName>
</protein>
<dbReference type="InterPro" id="IPR000772">
    <property type="entry name" value="Ricin_B_lectin"/>
</dbReference>
<keyword evidence="4" id="KW-1185">Reference proteome</keyword>
<dbReference type="AlphaFoldDB" id="A0A3M6UH54"/>
<keyword evidence="1" id="KW-0812">Transmembrane</keyword>
<dbReference type="PROSITE" id="PS50231">
    <property type="entry name" value="RICIN_B_LECTIN"/>
    <property type="match status" value="1"/>
</dbReference>
<evidence type="ECO:0000313" key="3">
    <source>
        <dbReference type="EMBL" id="RMX52985.1"/>
    </source>
</evidence>
<feature type="transmembrane region" description="Helical" evidence="1">
    <location>
        <begin position="6"/>
        <end position="25"/>
    </location>
</feature>
<keyword evidence="1" id="KW-0472">Membrane</keyword>
<accession>A0A3M6UH54</accession>
<name>A0A3M6UH54_POCDA</name>
<sequence length="255" mass="29285">MQRKILIFLCVVTWIVIIFVWRTLFWTRTYDTTNMQMVSVGNYLQEQISLLSEKVNESKKATINAMKTFNDKINQTVTSLDKKVKKLGEAVLQRHQKAKQALQVLSDGVKQNEEEKVEEYTPTTIPLRTRGRDIRSSAFKNEMCIDSVEQPTGSDVELYECHGEGRNQAWALSNGFIKNYVHDICLRSADGFYGSSVQTATCDTDDINQKWRHENGAIMLGDDENDNKCLEVDITTKKLMIRACDSKKESQLWKL</sequence>